<keyword evidence="1" id="KW-0812">Transmembrane</keyword>
<sequence>MFDLSQHYEGVVPLFTFYAVPLLTIAVLMFCMTLYKCSQHLLGVGSAARMPVITLFLRDGVFFFFGVLLYTVIEIIIWNKGRDTLVEVPIKLHTVLGARILLNIKNLTNEVHDGTISTIQVSTISYPHRSVAAQARIPWYLKTGEEHEEHLEDWNEGID</sequence>
<proteinExistence type="predicted"/>
<evidence type="ECO:0000313" key="2">
    <source>
        <dbReference type="EMBL" id="KAJ7360720.1"/>
    </source>
</evidence>
<keyword evidence="1" id="KW-0472">Membrane</keyword>
<keyword evidence="3" id="KW-1185">Reference proteome</keyword>
<keyword evidence="1" id="KW-1133">Transmembrane helix</keyword>
<dbReference type="EMBL" id="JARIHO010000005">
    <property type="protein sequence ID" value="KAJ7360720.1"/>
    <property type="molecule type" value="Genomic_DNA"/>
</dbReference>
<organism evidence="2 3">
    <name type="scientific">Mycena albidolilacea</name>
    <dbReference type="NCBI Taxonomy" id="1033008"/>
    <lineage>
        <taxon>Eukaryota</taxon>
        <taxon>Fungi</taxon>
        <taxon>Dikarya</taxon>
        <taxon>Basidiomycota</taxon>
        <taxon>Agaricomycotina</taxon>
        <taxon>Agaricomycetes</taxon>
        <taxon>Agaricomycetidae</taxon>
        <taxon>Agaricales</taxon>
        <taxon>Marasmiineae</taxon>
        <taxon>Mycenaceae</taxon>
        <taxon>Mycena</taxon>
    </lineage>
</organism>
<accession>A0AAD7AJ81</accession>
<dbReference type="AlphaFoldDB" id="A0AAD7AJ81"/>
<feature type="transmembrane region" description="Helical" evidence="1">
    <location>
        <begin position="12"/>
        <end position="35"/>
    </location>
</feature>
<feature type="transmembrane region" description="Helical" evidence="1">
    <location>
        <begin position="56"/>
        <end position="78"/>
    </location>
</feature>
<reference evidence="2" key="1">
    <citation type="submission" date="2023-03" db="EMBL/GenBank/DDBJ databases">
        <title>Massive genome expansion in bonnet fungi (Mycena s.s.) driven by repeated elements and novel gene families across ecological guilds.</title>
        <authorList>
            <consortium name="Lawrence Berkeley National Laboratory"/>
            <person name="Harder C.B."/>
            <person name="Miyauchi S."/>
            <person name="Viragh M."/>
            <person name="Kuo A."/>
            <person name="Thoen E."/>
            <person name="Andreopoulos B."/>
            <person name="Lu D."/>
            <person name="Skrede I."/>
            <person name="Drula E."/>
            <person name="Henrissat B."/>
            <person name="Morin E."/>
            <person name="Kohler A."/>
            <person name="Barry K."/>
            <person name="LaButti K."/>
            <person name="Morin E."/>
            <person name="Salamov A."/>
            <person name="Lipzen A."/>
            <person name="Mereny Z."/>
            <person name="Hegedus B."/>
            <person name="Baldrian P."/>
            <person name="Stursova M."/>
            <person name="Weitz H."/>
            <person name="Taylor A."/>
            <person name="Grigoriev I.V."/>
            <person name="Nagy L.G."/>
            <person name="Martin F."/>
            <person name="Kauserud H."/>
        </authorList>
    </citation>
    <scope>NUCLEOTIDE SEQUENCE</scope>
    <source>
        <strain evidence="2">CBHHK002</strain>
    </source>
</reference>
<evidence type="ECO:0000256" key="1">
    <source>
        <dbReference type="SAM" id="Phobius"/>
    </source>
</evidence>
<gene>
    <name evidence="2" type="ORF">DFH08DRAFT_800165</name>
</gene>
<comment type="caution">
    <text evidence="2">The sequence shown here is derived from an EMBL/GenBank/DDBJ whole genome shotgun (WGS) entry which is preliminary data.</text>
</comment>
<name>A0AAD7AJ81_9AGAR</name>
<protein>
    <submittedName>
        <fullName evidence="2">Uncharacterized protein</fullName>
    </submittedName>
</protein>
<evidence type="ECO:0000313" key="3">
    <source>
        <dbReference type="Proteomes" id="UP001218218"/>
    </source>
</evidence>
<dbReference type="Proteomes" id="UP001218218">
    <property type="component" value="Unassembled WGS sequence"/>
</dbReference>